<dbReference type="AlphaFoldDB" id="A0A5E6Q3P9"/>
<proteinExistence type="predicted"/>
<dbReference type="Proteomes" id="UP000326729">
    <property type="component" value="Unassembled WGS sequence"/>
</dbReference>
<evidence type="ECO:0000313" key="1">
    <source>
        <dbReference type="EMBL" id="VVM49877.1"/>
    </source>
</evidence>
<organism evidence="1 2">
    <name type="scientific">Pseudomonas fluorescens</name>
    <dbReference type="NCBI Taxonomy" id="294"/>
    <lineage>
        <taxon>Bacteria</taxon>
        <taxon>Pseudomonadati</taxon>
        <taxon>Pseudomonadota</taxon>
        <taxon>Gammaproteobacteria</taxon>
        <taxon>Pseudomonadales</taxon>
        <taxon>Pseudomonadaceae</taxon>
        <taxon>Pseudomonas</taxon>
    </lineage>
</organism>
<dbReference type="OrthoDB" id="9953962at2"/>
<sequence>MVFNDDAVSLKRHVAPEFIASKLAPTEVGVGAGPVHTVSGAFVRKKECFSTTPRHNARRDESN</sequence>
<evidence type="ECO:0000313" key="2">
    <source>
        <dbReference type="Proteomes" id="UP000326729"/>
    </source>
</evidence>
<dbReference type="EMBL" id="CABVGY010000003">
    <property type="protein sequence ID" value="VVM49877.1"/>
    <property type="molecule type" value="Genomic_DNA"/>
</dbReference>
<accession>A0A5E6Q3P9</accession>
<reference evidence="1 2" key="1">
    <citation type="submission" date="2019-09" db="EMBL/GenBank/DDBJ databases">
        <authorList>
            <person name="Chandra G."/>
            <person name="Truman W A."/>
        </authorList>
    </citation>
    <scope>NUCLEOTIDE SEQUENCE [LARGE SCALE GENOMIC DNA]</scope>
    <source>
        <strain evidence="1">PS659</strain>
    </source>
</reference>
<name>A0A5E6Q3P9_PSEFL</name>
<protein>
    <submittedName>
        <fullName evidence="1">Uncharacterized protein</fullName>
    </submittedName>
</protein>
<gene>
    <name evidence="1" type="ORF">PS659_00751</name>
</gene>